<comment type="similarity">
    <text evidence="1">Belongs to the D-isomer specific 2-hydroxyacid dehydrogenase family.</text>
</comment>
<dbReference type="PANTHER" id="PTHR43026">
    <property type="entry name" value="2-HYDROXYACID DEHYDROGENASE HOMOLOG 1-RELATED"/>
    <property type="match status" value="1"/>
</dbReference>
<accession>A0ABW1ZSZ1</accession>
<gene>
    <name evidence="4" type="ORF">ACFQDL_01180</name>
</gene>
<feature type="domain" description="D-isomer specific 2-hydroxyacid dehydrogenase NAD-binding" evidence="3">
    <location>
        <begin position="11"/>
        <end position="137"/>
    </location>
</feature>
<evidence type="ECO:0000256" key="1">
    <source>
        <dbReference type="ARBA" id="ARBA00005854"/>
    </source>
</evidence>
<dbReference type="InterPro" id="IPR058205">
    <property type="entry name" value="D-LDH-like"/>
</dbReference>
<protein>
    <submittedName>
        <fullName evidence="4">NAD(P)-dependent oxidoreductase</fullName>
    </submittedName>
</protein>
<keyword evidence="2" id="KW-0520">NAD</keyword>
<keyword evidence="5" id="KW-1185">Reference proteome</keyword>
<name>A0ABW1ZSZ1_9GAMM</name>
<dbReference type="Gene3D" id="3.40.50.720">
    <property type="entry name" value="NAD(P)-binding Rossmann-like Domain"/>
    <property type="match status" value="1"/>
</dbReference>
<dbReference type="EMBL" id="JBHSWE010000001">
    <property type="protein sequence ID" value="MFC6668872.1"/>
    <property type="molecule type" value="Genomic_DNA"/>
</dbReference>
<evidence type="ECO:0000313" key="5">
    <source>
        <dbReference type="Proteomes" id="UP001596422"/>
    </source>
</evidence>
<dbReference type="InterPro" id="IPR036291">
    <property type="entry name" value="NAD(P)-bd_dom_sf"/>
</dbReference>
<organism evidence="4 5">
    <name type="scientific">Marinobacterium aestuariivivens</name>
    <dbReference type="NCBI Taxonomy" id="1698799"/>
    <lineage>
        <taxon>Bacteria</taxon>
        <taxon>Pseudomonadati</taxon>
        <taxon>Pseudomonadota</taxon>
        <taxon>Gammaproteobacteria</taxon>
        <taxon>Oceanospirillales</taxon>
        <taxon>Oceanospirillaceae</taxon>
        <taxon>Marinobacterium</taxon>
    </lineage>
</organism>
<evidence type="ECO:0000313" key="4">
    <source>
        <dbReference type="EMBL" id="MFC6668872.1"/>
    </source>
</evidence>
<proteinExistence type="inferred from homology"/>
<dbReference type="PANTHER" id="PTHR43026:SF1">
    <property type="entry name" value="2-HYDROXYACID DEHYDROGENASE HOMOLOG 1-RELATED"/>
    <property type="match status" value="1"/>
</dbReference>
<sequence>MTVLYQLASEQRFELADKTVGIVGVGNVGARLQRRLERLGVRLLLNDPPRAQQSPEGFVELDELLESADIISMHTPLVTEGPWPTRHLLDRERLERLRPGAILLNAGRGGAIDNQALRLVSQRRPDLTLVLDVWEGSRRSIQSWSGRYAWPRLTLPVTASMARSAVPLCSIRRFVITWICLCRRRWRPICRRRRCVVSR</sequence>
<comment type="caution">
    <text evidence="4">The sequence shown here is derived from an EMBL/GenBank/DDBJ whole genome shotgun (WGS) entry which is preliminary data.</text>
</comment>
<evidence type="ECO:0000259" key="3">
    <source>
        <dbReference type="Pfam" id="PF02826"/>
    </source>
</evidence>
<dbReference type="InterPro" id="IPR006140">
    <property type="entry name" value="D-isomer_DH_NAD-bd"/>
</dbReference>
<dbReference type="Pfam" id="PF02826">
    <property type="entry name" value="2-Hacid_dh_C"/>
    <property type="match status" value="1"/>
</dbReference>
<dbReference type="RefSeq" id="WP_379907430.1">
    <property type="nucleotide sequence ID" value="NZ_JBHSWE010000001.1"/>
</dbReference>
<reference evidence="5" key="1">
    <citation type="journal article" date="2019" name="Int. J. Syst. Evol. Microbiol.">
        <title>The Global Catalogue of Microorganisms (GCM) 10K type strain sequencing project: providing services to taxonomists for standard genome sequencing and annotation.</title>
        <authorList>
            <consortium name="The Broad Institute Genomics Platform"/>
            <consortium name="The Broad Institute Genome Sequencing Center for Infectious Disease"/>
            <person name="Wu L."/>
            <person name="Ma J."/>
        </authorList>
    </citation>
    <scope>NUCLEOTIDE SEQUENCE [LARGE SCALE GENOMIC DNA]</scope>
    <source>
        <strain evidence="5">NBRC 111756</strain>
    </source>
</reference>
<evidence type="ECO:0000256" key="2">
    <source>
        <dbReference type="ARBA" id="ARBA00023027"/>
    </source>
</evidence>
<dbReference type="Proteomes" id="UP001596422">
    <property type="component" value="Unassembled WGS sequence"/>
</dbReference>
<dbReference type="SUPFAM" id="SSF51735">
    <property type="entry name" value="NAD(P)-binding Rossmann-fold domains"/>
    <property type="match status" value="1"/>
</dbReference>